<dbReference type="EMBL" id="QHJQ01000005">
    <property type="protein sequence ID" value="PXA03986.1"/>
    <property type="molecule type" value="Genomic_DNA"/>
</dbReference>
<comment type="caution">
    <text evidence="1">The sequence shown here is derived from an EMBL/GenBank/DDBJ whole genome shotgun (WGS) entry which is preliminary data.</text>
</comment>
<dbReference type="InParanoid" id="A0A317ZEZ9"/>
<name>A0A317ZEZ9_9BACT</name>
<keyword evidence="2" id="KW-1185">Reference proteome</keyword>
<evidence type="ECO:0000313" key="1">
    <source>
        <dbReference type="EMBL" id="PXA03986.1"/>
    </source>
</evidence>
<sequence>MHLEVTESLDSSILRLLEELEALSDYPIKDHTVYQSIQRAFYPEGFGSSFIGITKDKLDEIDPAKEFLLRKKLDEIEGSPAYRLLSEIIHVRLKVPHQRKHRSSLYVILTQCMRKKVYSKHSPNSFPLPHYKETVDLNDLIHSKGKPSYR</sequence>
<dbReference type="Proteomes" id="UP000247099">
    <property type="component" value="Unassembled WGS sequence"/>
</dbReference>
<reference evidence="1 2" key="1">
    <citation type="submission" date="2018-05" db="EMBL/GenBank/DDBJ databases">
        <title>Coraliomargarita sinensis sp. nov., isolated from a marine solar saltern.</title>
        <authorList>
            <person name="Zhou L.Y."/>
        </authorList>
    </citation>
    <scope>NUCLEOTIDE SEQUENCE [LARGE SCALE GENOMIC DNA]</scope>
    <source>
        <strain evidence="1 2">WN38</strain>
    </source>
</reference>
<gene>
    <name evidence="1" type="ORF">DDZ13_08035</name>
</gene>
<proteinExistence type="predicted"/>
<accession>A0A317ZEZ9</accession>
<dbReference type="AlphaFoldDB" id="A0A317ZEZ9"/>
<protein>
    <submittedName>
        <fullName evidence="1">Uncharacterized protein</fullName>
    </submittedName>
</protein>
<organism evidence="1 2">
    <name type="scientific">Coraliomargarita sinensis</name>
    <dbReference type="NCBI Taxonomy" id="2174842"/>
    <lineage>
        <taxon>Bacteria</taxon>
        <taxon>Pseudomonadati</taxon>
        <taxon>Verrucomicrobiota</taxon>
        <taxon>Opitutia</taxon>
        <taxon>Puniceicoccales</taxon>
        <taxon>Coraliomargaritaceae</taxon>
        <taxon>Coraliomargarita</taxon>
    </lineage>
</organism>
<evidence type="ECO:0000313" key="2">
    <source>
        <dbReference type="Proteomes" id="UP000247099"/>
    </source>
</evidence>